<accession>A0A4D9CV77</accession>
<name>A0A4D9CV77_9STRA</name>
<gene>
    <name evidence="2" type="ORF">NSK_008132</name>
</gene>
<evidence type="ECO:0000313" key="3">
    <source>
        <dbReference type="Proteomes" id="UP000355283"/>
    </source>
</evidence>
<evidence type="ECO:0000313" key="2">
    <source>
        <dbReference type="EMBL" id="TFJ80528.1"/>
    </source>
</evidence>
<feature type="transmembrane region" description="Helical" evidence="1">
    <location>
        <begin position="6"/>
        <end position="23"/>
    </location>
</feature>
<comment type="caution">
    <text evidence="2">The sequence shown here is derived from an EMBL/GenBank/DDBJ whole genome shotgun (WGS) entry which is preliminary data.</text>
</comment>
<keyword evidence="1" id="KW-1133">Transmembrane helix</keyword>
<dbReference type="AlphaFoldDB" id="A0A4D9CV77"/>
<reference evidence="2 3" key="1">
    <citation type="submission" date="2019-01" db="EMBL/GenBank/DDBJ databases">
        <title>Nuclear Genome Assembly of the Microalgal Biofuel strain Nannochloropsis salina CCMP1776.</title>
        <authorList>
            <person name="Hovde B."/>
        </authorList>
    </citation>
    <scope>NUCLEOTIDE SEQUENCE [LARGE SCALE GENOMIC DNA]</scope>
    <source>
        <strain evidence="2 3">CCMP1776</strain>
    </source>
</reference>
<proteinExistence type="predicted"/>
<organism evidence="2 3">
    <name type="scientific">Nannochloropsis salina CCMP1776</name>
    <dbReference type="NCBI Taxonomy" id="1027361"/>
    <lineage>
        <taxon>Eukaryota</taxon>
        <taxon>Sar</taxon>
        <taxon>Stramenopiles</taxon>
        <taxon>Ochrophyta</taxon>
        <taxon>Eustigmatophyceae</taxon>
        <taxon>Eustigmatales</taxon>
        <taxon>Monodopsidaceae</taxon>
        <taxon>Microchloropsis</taxon>
        <taxon>Microchloropsis salina</taxon>
    </lineage>
</organism>
<keyword evidence="3" id="KW-1185">Reference proteome</keyword>
<protein>
    <submittedName>
        <fullName evidence="2">Uncharacterized protein</fullName>
    </submittedName>
</protein>
<dbReference type="Proteomes" id="UP000355283">
    <property type="component" value="Unassembled WGS sequence"/>
</dbReference>
<feature type="non-terminal residue" evidence="2">
    <location>
        <position position="1"/>
    </location>
</feature>
<sequence>VLVWIFGAWLPVAAWAASSLYLARKARRPYGGGTGRERGGEGGLGEAVVREGGYAQALLRREGERV</sequence>
<keyword evidence="1" id="KW-0812">Transmembrane</keyword>
<dbReference type="EMBL" id="SDOX01000164">
    <property type="protein sequence ID" value="TFJ80528.1"/>
    <property type="molecule type" value="Genomic_DNA"/>
</dbReference>
<evidence type="ECO:0000256" key="1">
    <source>
        <dbReference type="SAM" id="Phobius"/>
    </source>
</evidence>
<keyword evidence="1" id="KW-0472">Membrane</keyword>